<evidence type="ECO:0000256" key="2">
    <source>
        <dbReference type="SAM" id="SignalP"/>
    </source>
</evidence>
<protein>
    <recommendedName>
        <fullName evidence="5">Peptidase MA-like domain-containing protein</fullName>
    </recommendedName>
</protein>
<feature type="chain" id="PRO_5021788541" description="Peptidase MA-like domain-containing protein" evidence="2">
    <location>
        <begin position="20"/>
        <end position="437"/>
    </location>
</feature>
<dbReference type="OrthoDB" id="260154at2"/>
<feature type="region of interest" description="Disordered" evidence="1">
    <location>
        <begin position="59"/>
        <end position="78"/>
    </location>
</feature>
<sequence precursor="true">MDAWIRPALLCATLLSVSASPDPAPDAKAAAAVPPSEAPVAAEPGLSDARTAGFDGAFRVSDPAETETAAERTAARNGQARHRTKNFICYAKDSRLAREVCMEAERQREVLAMKWLGATIPDWPEPCPITVTACWPGKGAGGATTFGFHTVNRNGREEPAVGGFRMQVEGSRERLLDSVIPHEVNHTIFASHFRKPLPRWADEGAATLTEFKSERMRQRHTLVRQWKTHRYRVSHLITQTEYPGDPRNPSPGDADKVMQVYAQGYSLADFLVQRGGKAAFLRALEDASRRIPGGGRGGIDWEYPLDRWNAALEKHFDLTVQDLEQEWHGWVMAGCQPLNLPDGVQLAENRRDGDAPVRTAAASRPAGDDPAVRAQSPDARAADDRRIAAAETSAASTARSASSGGSFADSRPDAGPAARPAPLNSFVPYERLAGRND</sequence>
<evidence type="ECO:0000313" key="3">
    <source>
        <dbReference type="EMBL" id="QDT17720.1"/>
    </source>
</evidence>
<name>A0A517PEB6_9PLAN</name>
<gene>
    <name evidence="3" type="ORF">CA12_38520</name>
</gene>
<proteinExistence type="predicted"/>
<feature type="compositionally biased region" description="Low complexity" evidence="1">
    <location>
        <begin position="389"/>
        <end position="422"/>
    </location>
</feature>
<accession>A0A517PEB6</accession>
<dbReference type="EMBL" id="CP036265">
    <property type="protein sequence ID" value="QDT17720.1"/>
    <property type="molecule type" value="Genomic_DNA"/>
</dbReference>
<organism evidence="3 4">
    <name type="scientific">Alienimonas californiensis</name>
    <dbReference type="NCBI Taxonomy" id="2527989"/>
    <lineage>
        <taxon>Bacteria</taxon>
        <taxon>Pseudomonadati</taxon>
        <taxon>Planctomycetota</taxon>
        <taxon>Planctomycetia</taxon>
        <taxon>Planctomycetales</taxon>
        <taxon>Planctomycetaceae</taxon>
        <taxon>Alienimonas</taxon>
    </lineage>
</organism>
<feature type="region of interest" description="Disordered" evidence="1">
    <location>
        <begin position="23"/>
        <end position="47"/>
    </location>
</feature>
<evidence type="ECO:0000313" key="4">
    <source>
        <dbReference type="Proteomes" id="UP000318741"/>
    </source>
</evidence>
<keyword evidence="4" id="KW-1185">Reference proteome</keyword>
<dbReference type="RefSeq" id="WP_145360693.1">
    <property type="nucleotide sequence ID" value="NZ_CP036265.1"/>
</dbReference>
<feature type="compositionally biased region" description="Low complexity" evidence="1">
    <location>
        <begin position="23"/>
        <end position="44"/>
    </location>
</feature>
<dbReference type="KEGG" id="acaf:CA12_38520"/>
<dbReference type="AlphaFoldDB" id="A0A517PEB6"/>
<reference evidence="3 4" key="1">
    <citation type="submission" date="2019-02" db="EMBL/GenBank/DDBJ databases">
        <title>Deep-cultivation of Planctomycetes and their phenomic and genomic characterization uncovers novel biology.</title>
        <authorList>
            <person name="Wiegand S."/>
            <person name="Jogler M."/>
            <person name="Boedeker C."/>
            <person name="Pinto D."/>
            <person name="Vollmers J."/>
            <person name="Rivas-Marin E."/>
            <person name="Kohn T."/>
            <person name="Peeters S.H."/>
            <person name="Heuer A."/>
            <person name="Rast P."/>
            <person name="Oberbeckmann S."/>
            <person name="Bunk B."/>
            <person name="Jeske O."/>
            <person name="Meyerdierks A."/>
            <person name="Storesund J.E."/>
            <person name="Kallscheuer N."/>
            <person name="Luecker S."/>
            <person name="Lage O.M."/>
            <person name="Pohl T."/>
            <person name="Merkel B.J."/>
            <person name="Hornburger P."/>
            <person name="Mueller R.-W."/>
            <person name="Bruemmer F."/>
            <person name="Labrenz M."/>
            <person name="Spormann A.M."/>
            <person name="Op den Camp H."/>
            <person name="Overmann J."/>
            <person name="Amann R."/>
            <person name="Jetten M.S.M."/>
            <person name="Mascher T."/>
            <person name="Medema M.H."/>
            <person name="Devos D.P."/>
            <person name="Kaster A.-K."/>
            <person name="Ovreas L."/>
            <person name="Rohde M."/>
            <person name="Galperin M.Y."/>
            <person name="Jogler C."/>
        </authorList>
    </citation>
    <scope>NUCLEOTIDE SEQUENCE [LARGE SCALE GENOMIC DNA]</scope>
    <source>
        <strain evidence="3 4">CA12</strain>
    </source>
</reference>
<dbReference type="Proteomes" id="UP000318741">
    <property type="component" value="Chromosome"/>
</dbReference>
<feature type="signal peptide" evidence="2">
    <location>
        <begin position="1"/>
        <end position="19"/>
    </location>
</feature>
<keyword evidence="2" id="KW-0732">Signal</keyword>
<feature type="region of interest" description="Disordered" evidence="1">
    <location>
        <begin position="351"/>
        <end position="437"/>
    </location>
</feature>
<evidence type="ECO:0000256" key="1">
    <source>
        <dbReference type="SAM" id="MobiDB-lite"/>
    </source>
</evidence>
<evidence type="ECO:0008006" key="5">
    <source>
        <dbReference type="Google" id="ProtNLM"/>
    </source>
</evidence>